<dbReference type="EMBL" id="CAVNYO010000471">
    <property type="protein sequence ID" value="CAK5283667.1"/>
    <property type="molecule type" value="Genomic_DNA"/>
</dbReference>
<feature type="non-terminal residue" evidence="2">
    <location>
        <position position="1"/>
    </location>
</feature>
<dbReference type="AlphaFoldDB" id="A0AAD2Q7U6"/>
<keyword evidence="3" id="KW-1185">Reference proteome</keyword>
<sequence>RTCSPVGWGRLQGHPTLPGCTCRRYPAACSTNGDGVRRTSTPGCSRSSRVRAAAHCQHAIEAKREHLFVGRQNSSGARGGSRCQQALGALLRERQSREGGEFHVIRVILIELDPAGGLSVRHI</sequence>
<name>A0AAD2Q7U6_9AGAR</name>
<accession>A0AAD2Q7U6</accession>
<proteinExistence type="predicted"/>
<dbReference type="Proteomes" id="UP001295794">
    <property type="component" value="Unassembled WGS sequence"/>
</dbReference>
<organism evidence="2 3">
    <name type="scientific">Mycena citricolor</name>
    <dbReference type="NCBI Taxonomy" id="2018698"/>
    <lineage>
        <taxon>Eukaryota</taxon>
        <taxon>Fungi</taxon>
        <taxon>Dikarya</taxon>
        <taxon>Basidiomycota</taxon>
        <taxon>Agaricomycotina</taxon>
        <taxon>Agaricomycetes</taxon>
        <taxon>Agaricomycetidae</taxon>
        <taxon>Agaricales</taxon>
        <taxon>Marasmiineae</taxon>
        <taxon>Mycenaceae</taxon>
        <taxon>Mycena</taxon>
    </lineage>
</organism>
<evidence type="ECO:0000313" key="1">
    <source>
        <dbReference type="EMBL" id="CAK5283667.1"/>
    </source>
</evidence>
<evidence type="ECO:0000313" key="3">
    <source>
        <dbReference type="Proteomes" id="UP001295794"/>
    </source>
</evidence>
<evidence type="ECO:0000313" key="2">
    <source>
        <dbReference type="EMBL" id="CAK5283752.1"/>
    </source>
</evidence>
<reference evidence="2" key="1">
    <citation type="submission" date="2023-11" db="EMBL/GenBank/DDBJ databases">
        <authorList>
            <person name="De Vega J J."/>
            <person name="De Vega J J."/>
        </authorList>
    </citation>
    <scope>NUCLEOTIDE SEQUENCE</scope>
</reference>
<dbReference type="EMBL" id="CAVNYO010000473">
    <property type="protein sequence ID" value="CAK5283752.1"/>
    <property type="molecule type" value="Genomic_DNA"/>
</dbReference>
<protein>
    <submittedName>
        <fullName evidence="2">Uncharacterized protein</fullName>
    </submittedName>
</protein>
<gene>
    <name evidence="1" type="ORF">MYCIT1_LOCUS36378</name>
    <name evidence="2" type="ORF">MYCIT1_LOCUS36539</name>
</gene>
<comment type="caution">
    <text evidence="2">The sequence shown here is derived from an EMBL/GenBank/DDBJ whole genome shotgun (WGS) entry which is preliminary data.</text>
</comment>